<dbReference type="PANTHER" id="PTHR13393">
    <property type="entry name" value="SAM-DEPENDENT METHYLTRANSFERASE"/>
    <property type="match status" value="1"/>
</dbReference>
<dbReference type="GO" id="GO:0070475">
    <property type="term" value="P:rRNA base methylation"/>
    <property type="evidence" value="ECO:0007669"/>
    <property type="project" value="TreeGrafter"/>
</dbReference>
<evidence type="ECO:0000313" key="4">
    <source>
        <dbReference type="Proteomes" id="UP000002258"/>
    </source>
</evidence>
<dbReference type="PANTHER" id="PTHR13393:SF0">
    <property type="entry name" value="RNA N6-ADENOSINE-METHYLTRANSFERASE METTL16"/>
    <property type="match status" value="1"/>
</dbReference>
<organism evidence="3 4">
    <name type="scientific">Scheffersomyces stipitis (strain ATCC 58785 / CBS 6054 / NBRC 10063 / NRRL Y-11545)</name>
    <name type="common">Yeast</name>
    <name type="synonym">Pichia stipitis</name>
    <dbReference type="NCBI Taxonomy" id="322104"/>
    <lineage>
        <taxon>Eukaryota</taxon>
        <taxon>Fungi</taxon>
        <taxon>Dikarya</taxon>
        <taxon>Ascomycota</taxon>
        <taxon>Saccharomycotina</taxon>
        <taxon>Pichiomycetes</taxon>
        <taxon>Debaryomycetaceae</taxon>
        <taxon>Scheffersomyces</taxon>
    </lineage>
</organism>
<dbReference type="Gene3D" id="3.40.50.150">
    <property type="entry name" value="Vaccinia Virus protein VP39"/>
    <property type="match status" value="1"/>
</dbReference>
<dbReference type="eggNOG" id="KOG2912">
    <property type="taxonomic scope" value="Eukaryota"/>
</dbReference>
<evidence type="ECO:0000256" key="2">
    <source>
        <dbReference type="ARBA" id="ARBA00022679"/>
    </source>
</evidence>
<keyword evidence="2" id="KW-0808">Transferase</keyword>
<evidence type="ECO:0008006" key="5">
    <source>
        <dbReference type="Google" id="ProtNLM"/>
    </source>
</evidence>
<reference evidence="3 4" key="1">
    <citation type="journal article" date="2007" name="Nat. Biotechnol.">
        <title>Genome sequence of the lignocellulose-bioconverting and xylose-fermenting yeast Pichia stipitis.</title>
        <authorList>
            <person name="Jeffries T.W."/>
            <person name="Grigoriev I.V."/>
            <person name="Grimwood J."/>
            <person name="Laplaza J.M."/>
            <person name="Aerts A."/>
            <person name="Salamov A."/>
            <person name="Schmutz J."/>
            <person name="Lindquist E."/>
            <person name="Dehal P."/>
            <person name="Shapiro H."/>
            <person name="Jin Y.S."/>
            <person name="Passoth V."/>
            <person name="Richardson P.M."/>
        </authorList>
    </citation>
    <scope>NUCLEOTIDE SEQUENCE [LARGE SCALE GENOMIC DNA]</scope>
    <source>
        <strain evidence="4">ATCC 58785 / CBS 6054 / NBRC 10063 / NRRL Y-11545</strain>
    </source>
</reference>
<dbReference type="InterPro" id="IPR010286">
    <property type="entry name" value="METTL16/RlmF"/>
</dbReference>
<dbReference type="GeneID" id="4839509"/>
<gene>
    <name evidence="3" type="ORF">PICST_67775</name>
</gene>
<keyword evidence="1" id="KW-0489">Methyltransferase</keyword>
<dbReference type="STRING" id="322104.A3LV08"/>
<dbReference type="InterPro" id="IPR029063">
    <property type="entry name" value="SAM-dependent_MTases_sf"/>
</dbReference>
<dbReference type="InParanoid" id="A3LV08"/>
<dbReference type="RefSeq" id="XP_001384719.2">
    <property type="nucleotide sequence ID" value="XM_001384682.1"/>
</dbReference>
<dbReference type="EMBL" id="CP000499">
    <property type="protein sequence ID" value="ABN66690.2"/>
    <property type="molecule type" value="Genomic_DNA"/>
</dbReference>
<dbReference type="KEGG" id="pic:PICST_67775"/>
<dbReference type="OrthoDB" id="514248at2759"/>
<dbReference type="GO" id="GO:0005634">
    <property type="term" value="C:nucleus"/>
    <property type="evidence" value="ECO:0007669"/>
    <property type="project" value="TreeGrafter"/>
</dbReference>
<proteinExistence type="predicted"/>
<dbReference type="AlphaFoldDB" id="A3LV08"/>
<sequence length="495" mass="57237">MVVVYSKFELIVPKIEIEELVRKYPQLEKNVIQNKVVGEDLNDRESDNSRRKSKKRKIQYDFSTIDGQYDITEISVREYFGVPNYSLDRTKLCPRIPNRMEYLRIVEECLMEAEEVRTEFENGCEIKGDEEKCGENTKSGKERWIVDVGTGSSMVYPIIGIGMNDNNRFIATEINPSSFSHCRTILEDDERMKSRIILQRIESQTEKLLPLELHPNVHIRYTVCNPPFYESKKQLESKEELKARGKPNALVSDDSEMYYHKGGEVGFVMRIIDESVETSRIPQYQHCWYTAQIGIHDHVRELESYLKEKSIPKVFQTAIDFFTKRWVLAWNFDEDSRSPLSYIRPRQGWPNSYPRRDDSLAEGLDRELALVRVEFPQFQYQVVKIRGSSNENKLYVACNEAVWIRRVRRLLINSEARSGSSEGDVASAGATTKTDNTIKKNSAKAPIFNKSVVVRIILKYENELNVEVAFHEGYDSAETVANSMRSLAGRLLCSS</sequence>
<dbReference type="HOGENOM" id="CLU_027534_0_0_1"/>
<name>A3LV08_PICST</name>
<dbReference type="Proteomes" id="UP000002258">
    <property type="component" value="Chromosome 5"/>
</dbReference>
<accession>A3LV08</accession>
<keyword evidence="4" id="KW-1185">Reference proteome</keyword>
<protein>
    <recommendedName>
        <fullName evidence="5">U6 small nuclear RNA (adenine-(43)-N(6))-methyltransferase</fullName>
    </recommendedName>
</protein>
<dbReference type="Pfam" id="PF05971">
    <property type="entry name" value="Methyltransf_10"/>
    <property type="match status" value="1"/>
</dbReference>
<dbReference type="SUPFAM" id="SSF53335">
    <property type="entry name" value="S-adenosyl-L-methionine-dependent methyltransferases"/>
    <property type="match status" value="1"/>
</dbReference>
<evidence type="ECO:0000313" key="3">
    <source>
        <dbReference type="EMBL" id="ABN66690.2"/>
    </source>
</evidence>
<evidence type="ECO:0000256" key="1">
    <source>
        <dbReference type="ARBA" id="ARBA00022603"/>
    </source>
</evidence>
<dbReference type="GO" id="GO:0008168">
    <property type="term" value="F:methyltransferase activity"/>
    <property type="evidence" value="ECO:0007669"/>
    <property type="project" value="UniProtKB-KW"/>
</dbReference>